<comment type="caution">
    <text evidence="1">The sequence shown here is derived from an EMBL/GenBank/DDBJ whole genome shotgun (WGS) entry which is preliminary data.</text>
</comment>
<evidence type="ECO:0000313" key="2">
    <source>
        <dbReference type="Proteomes" id="UP000683360"/>
    </source>
</evidence>
<reference evidence="1" key="1">
    <citation type="submission" date="2021-03" db="EMBL/GenBank/DDBJ databases">
        <authorList>
            <person name="Bekaert M."/>
        </authorList>
    </citation>
    <scope>NUCLEOTIDE SEQUENCE</scope>
</reference>
<proteinExistence type="predicted"/>
<organism evidence="1 2">
    <name type="scientific">Mytilus edulis</name>
    <name type="common">Blue mussel</name>
    <dbReference type="NCBI Taxonomy" id="6550"/>
    <lineage>
        <taxon>Eukaryota</taxon>
        <taxon>Metazoa</taxon>
        <taxon>Spiralia</taxon>
        <taxon>Lophotrochozoa</taxon>
        <taxon>Mollusca</taxon>
        <taxon>Bivalvia</taxon>
        <taxon>Autobranchia</taxon>
        <taxon>Pteriomorphia</taxon>
        <taxon>Mytilida</taxon>
        <taxon>Mytiloidea</taxon>
        <taxon>Mytilidae</taxon>
        <taxon>Mytilinae</taxon>
        <taxon>Mytilus</taxon>
    </lineage>
</organism>
<name>A0A8S3VLD4_MYTED</name>
<dbReference type="EMBL" id="CAJPWZ010003330">
    <property type="protein sequence ID" value="CAG2257546.1"/>
    <property type="molecule type" value="Genomic_DNA"/>
</dbReference>
<dbReference type="AlphaFoldDB" id="A0A8S3VLD4"/>
<protein>
    <submittedName>
        <fullName evidence="1">Uncharacterized protein</fullName>
    </submittedName>
</protein>
<evidence type="ECO:0000313" key="1">
    <source>
        <dbReference type="EMBL" id="CAG2257546.1"/>
    </source>
</evidence>
<keyword evidence="2" id="KW-1185">Reference proteome</keyword>
<sequence length="164" mass="19520">MNKRHPKMTEKDNHLQEVSTFEKTDLKKNLLIKCNNYIVNCDVDRRLHTKIIHSDFPLKKDIRWKDLEGLEKLIYTSFHVDRKTLPSTFWILNFLPVIQNQDSNLCRFLLTIVDKIGNDKWKTCFHHLLAGLSISMRIKDTDTSKVIAWFITKKPKQMSFKKNF</sequence>
<dbReference type="Proteomes" id="UP000683360">
    <property type="component" value="Unassembled WGS sequence"/>
</dbReference>
<accession>A0A8S3VLD4</accession>
<gene>
    <name evidence="1" type="ORF">MEDL_68733</name>
</gene>